<sequence>MDADVLLTGFGPFGPHAVNPSQLLIERLSARRPPRIATALLPVGFEAGPRLVRGLVERIRPRAVLCVGLAASRRPLCVERVAVNERTGTDNDGLSCDHEPIDPSGPDGLFASIDWRALLTGLRSAGFEAEESWSAGTFVCNSVFYAALAATAAHGGTAGFLHIPAETDTVRLAEALEAWAAGAG</sequence>
<reference evidence="9 10" key="1">
    <citation type="submission" date="2016-09" db="EMBL/GenBank/DDBJ databases">
        <title>Complete genome sequence of Actinomyces hongkongensis HKU8.</title>
        <authorList>
            <person name="Gao Y.-X."/>
            <person name="Zhou Y.-Y."/>
            <person name="Xie Y."/>
            <person name="Wang M."/>
            <person name="Wang S.-J."/>
            <person name="Shen S.-G."/>
        </authorList>
    </citation>
    <scope>NUCLEOTIDE SEQUENCE [LARGE SCALE GENOMIC DNA]</scope>
    <source>
        <strain evidence="9 10">HKU8</strain>
    </source>
</reference>
<keyword evidence="5" id="KW-0378">Hydrolase</keyword>
<evidence type="ECO:0000256" key="1">
    <source>
        <dbReference type="ARBA" id="ARBA00006641"/>
    </source>
</evidence>
<dbReference type="RefSeq" id="WP_009743170.1">
    <property type="nucleotide sequence ID" value="NZ_CP017298.1"/>
</dbReference>
<protein>
    <recommendedName>
        <fullName evidence="2">Pyrrolidone-carboxylate peptidase</fullName>
    </recommendedName>
    <alternativeName>
        <fullName evidence="7">5-oxoprolyl-peptidase</fullName>
    </alternativeName>
    <alternativeName>
        <fullName evidence="8">Pyroglutamyl-peptidase I</fullName>
    </alternativeName>
</protein>
<dbReference type="GO" id="GO:0006508">
    <property type="term" value="P:proteolysis"/>
    <property type="evidence" value="ECO:0007669"/>
    <property type="project" value="UniProtKB-KW"/>
</dbReference>
<keyword evidence="3" id="KW-0963">Cytoplasm</keyword>
<evidence type="ECO:0000256" key="8">
    <source>
        <dbReference type="ARBA" id="ARBA00031559"/>
    </source>
</evidence>
<dbReference type="GO" id="GO:0016920">
    <property type="term" value="F:pyroglutamyl-peptidase activity"/>
    <property type="evidence" value="ECO:0007669"/>
    <property type="project" value="InterPro"/>
</dbReference>
<dbReference type="GO" id="GO:0005829">
    <property type="term" value="C:cytosol"/>
    <property type="evidence" value="ECO:0007669"/>
    <property type="project" value="InterPro"/>
</dbReference>
<dbReference type="InterPro" id="IPR016125">
    <property type="entry name" value="Peptidase_C15-like"/>
</dbReference>
<evidence type="ECO:0000256" key="7">
    <source>
        <dbReference type="ARBA" id="ARBA00030836"/>
    </source>
</evidence>
<evidence type="ECO:0000256" key="3">
    <source>
        <dbReference type="ARBA" id="ARBA00022490"/>
    </source>
</evidence>
<dbReference type="Proteomes" id="UP000095214">
    <property type="component" value="Chromosome"/>
</dbReference>
<dbReference type="PRINTS" id="PR00706">
    <property type="entry name" value="PYROGLUPTASE"/>
</dbReference>
<dbReference type="Pfam" id="PF01470">
    <property type="entry name" value="Peptidase_C15"/>
    <property type="match status" value="1"/>
</dbReference>
<evidence type="ECO:0000256" key="4">
    <source>
        <dbReference type="ARBA" id="ARBA00022670"/>
    </source>
</evidence>
<dbReference type="PANTHER" id="PTHR23402">
    <property type="entry name" value="PROTEASE FAMILY C15 PYROGLUTAMYL-PEPTIDASE I-RELATED"/>
    <property type="match status" value="1"/>
</dbReference>
<dbReference type="PANTHER" id="PTHR23402:SF1">
    <property type="entry name" value="PYROGLUTAMYL-PEPTIDASE I"/>
    <property type="match status" value="1"/>
</dbReference>
<dbReference type="SUPFAM" id="SSF53182">
    <property type="entry name" value="Pyrrolidone carboxyl peptidase (pyroglutamate aminopeptidase)"/>
    <property type="match status" value="1"/>
</dbReference>
<keyword evidence="4" id="KW-0645">Protease</keyword>
<evidence type="ECO:0000256" key="5">
    <source>
        <dbReference type="ARBA" id="ARBA00022801"/>
    </source>
</evidence>
<organism evidence="9 10">
    <name type="scientific">Pauljensenia hongkongensis</name>
    <dbReference type="NCBI Taxonomy" id="178339"/>
    <lineage>
        <taxon>Bacteria</taxon>
        <taxon>Bacillati</taxon>
        <taxon>Actinomycetota</taxon>
        <taxon>Actinomycetes</taxon>
        <taxon>Actinomycetales</taxon>
        <taxon>Actinomycetaceae</taxon>
        <taxon>Pauljensenia</taxon>
    </lineage>
</organism>
<comment type="similarity">
    <text evidence="1">Belongs to the peptidase C15 family.</text>
</comment>
<dbReference type="KEGG" id="phon:BH719_02510"/>
<accession>A0A1D8B150</accession>
<dbReference type="InterPro" id="IPR036440">
    <property type="entry name" value="Peptidase_C15-like_sf"/>
</dbReference>
<name>A0A1D8B150_9ACTO</name>
<feature type="non-terminal residue" evidence="9">
    <location>
        <position position="184"/>
    </location>
</feature>
<evidence type="ECO:0000313" key="10">
    <source>
        <dbReference type="Proteomes" id="UP000095214"/>
    </source>
</evidence>
<keyword evidence="6" id="KW-0788">Thiol protease</keyword>
<dbReference type="PIRSF" id="PIRSF015592">
    <property type="entry name" value="Prld-crbxl_pptds"/>
    <property type="match status" value="1"/>
</dbReference>
<dbReference type="InterPro" id="IPR000816">
    <property type="entry name" value="Peptidase_C15"/>
</dbReference>
<keyword evidence="10" id="KW-1185">Reference proteome</keyword>
<dbReference type="OrthoDB" id="9812943at2"/>
<proteinExistence type="inferred from homology"/>
<evidence type="ECO:0000256" key="6">
    <source>
        <dbReference type="ARBA" id="ARBA00022807"/>
    </source>
</evidence>
<gene>
    <name evidence="9" type="ORF">BH719_02510</name>
</gene>
<dbReference type="Gene3D" id="3.40.630.20">
    <property type="entry name" value="Peptidase C15, pyroglutamyl peptidase I-like"/>
    <property type="match status" value="1"/>
</dbReference>
<evidence type="ECO:0000313" key="9">
    <source>
        <dbReference type="EMBL" id="AOS46875.1"/>
    </source>
</evidence>
<dbReference type="EMBL" id="CP017298">
    <property type="protein sequence ID" value="AOS46875.1"/>
    <property type="molecule type" value="Genomic_DNA"/>
</dbReference>
<dbReference type="AlphaFoldDB" id="A0A1D8B150"/>
<evidence type="ECO:0000256" key="2">
    <source>
        <dbReference type="ARBA" id="ARBA00019191"/>
    </source>
</evidence>